<dbReference type="GO" id="GO:0004553">
    <property type="term" value="F:hydrolase activity, hydrolyzing O-glycosyl compounds"/>
    <property type="evidence" value="ECO:0007669"/>
    <property type="project" value="InterPro"/>
</dbReference>
<dbReference type="InterPro" id="IPR006626">
    <property type="entry name" value="PbH1"/>
</dbReference>
<evidence type="ECO:0000259" key="3">
    <source>
        <dbReference type="Pfam" id="PF06452"/>
    </source>
</evidence>
<dbReference type="InterPro" id="IPR012854">
    <property type="entry name" value="Cu_amine_oxidase-like_N"/>
</dbReference>
<dbReference type="PANTHER" id="PTHR22990">
    <property type="entry name" value="F-BOX ONLY PROTEIN"/>
    <property type="match status" value="1"/>
</dbReference>
<reference evidence="7 8" key="1">
    <citation type="submission" date="2018-08" db="EMBL/GenBank/DDBJ databases">
        <title>Genomic Encyclopedia of Type Strains, Phase III (KMG-III): the genomes of soil and plant-associated and newly described type strains.</title>
        <authorList>
            <person name="Whitman W."/>
        </authorList>
    </citation>
    <scope>NUCLEOTIDE SEQUENCE [LARGE SCALE GENOMIC DNA]</scope>
    <source>
        <strain evidence="7 8">CGMCC 1.10966</strain>
    </source>
</reference>
<dbReference type="PANTHER" id="PTHR22990:SF15">
    <property type="entry name" value="F-BOX ONLY PROTEIN 10"/>
    <property type="match status" value="1"/>
</dbReference>
<evidence type="ECO:0000256" key="1">
    <source>
        <dbReference type="ARBA" id="ARBA00022737"/>
    </source>
</evidence>
<dbReference type="InterPro" id="IPR036582">
    <property type="entry name" value="Mao_N_sf"/>
</dbReference>
<dbReference type="InterPro" id="IPR051550">
    <property type="entry name" value="SCF-Subunits/Alg-Epimerases"/>
</dbReference>
<proteinExistence type="predicted"/>
<dbReference type="InterPro" id="IPR011050">
    <property type="entry name" value="Pectin_lyase_fold/virulence"/>
</dbReference>
<keyword evidence="1" id="KW-0677">Repeat</keyword>
<dbReference type="Pfam" id="PF06452">
    <property type="entry name" value="CBM9_1"/>
    <property type="match status" value="2"/>
</dbReference>
<evidence type="ECO:0000256" key="2">
    <source>
        <dbReference type="SAM" id="SignalP"/>
    </source>
</evidence>
<dbReference type="Gene3D" id="2.160.20.10">
    <property type="entry name" value="Single-stranded right-handed beta-helix, Pectin lyase-like"/>
    <property type="match status" value="1"/>
</dbReference>
<comment type="caution">
    <text evidence="7">The sequence shown here is derived from an EMBL/GenBank/DDBJ whole genome shotgun (WGS) entry which is preliminary data.</text>
</comment>
<dbReference type="InterPro" id="IPR012334">
    <property type="entry name" value="Pectin_lyas_fold"/>
</dbReference>
<accession>A0A3D9SDK8</accession>
<keyword evidence="8" id="KW-1185">Reference proteome</keyword>
<dbReference type="OrthoDB" id="3333873at2"/>
<evidence type="ECO:0000313" key="8">
    <source>
        <dbReference type="Proteomes" id="UP000256304"/>
    </source>
</evidence>
<name>A0A3D9SDK8_9BACL</name>
<sequence>MRMRRTLSTLLSTALLSMPAVTYAAEANTGITPTNAISITEFGATPNDGTDDLAAINKALSEAAATGKSVYVPEGTFLFSDSITLNGVDLSGTGPTSILKSTNLERQAVVLSGNGSDLSRVKLTTVPAATRLTTDISARVIAAETSTNYSIKDIEIDGGSSAGIFNLGSHGVISGNIVKNTLADGIHMTGRSNDILVERNEVRDNGDDHIAVVSYEKFGDWCKNITIRNNEVSGGHARGITVSGGENVTIENNKIDRTGGAGIFIASEGNWQTYAVTNLSVKNNTISNTSLNGSVAEKGGIRLQATYKDPGIQNAIFENNKVSGSKDSGILLIGSDQIFATFKGNTVENAAAYGIYILKTVKGEITFANNVVTGSKSGAFYNLSTAAKVTSDLKNEAPGASENGNSSDYVAVKGTPVIDGKADALWDNSTALQLNTDDYGTTGTARIAWDDRNLYYLFDMKDSTPNAAAENENNDSVEVWVDELNAKHGARGTGDYQLRADLKNALSSTEEGWDLTAIKSAVTKSDGGYMVEFAVPYRALSPKPGDSIGFNASANDDANGDGKRDTYVSWIDKNLPYWADTKVYNQVQLIDQKPVSLPKAVYGKPVIDGKIDGLWKNASVLQMDQTDKGTTGTARIAWDENALYYLFEMKDATPNAAGTNENNDSVEVWVDELNAKHGARAAGDYQLRVDLKNAISTTEEGWDLSAIKSAVTQGSGSYIVEFAVPYTALNPKAGGTIGFNASANDDADGDGKRDNYVSWIDKNLPYWADTKVYNEVVLEAPAQSGGKPLTVTVEGNAIKFTAEPVAVHGRVAVQADALIKALGGTYAYDTRSGTITIGKGASKIVLKLRAATAQVNGKKIALAVPAEVSGGTVTIPLRFIAENLGYAVGWDQAGKAITISKKH</sequence>
<feature type="chain" id="PRO_5017584666" evidence="2">
    <location>
        <begin position="25"/>
        <end position="903"/>
    </location>
</feature>
<evidence type="ECO:0000259" key="6">
    <source>
        <dbReference type="Pfam" id="PF13229"/>
    </source>
</evidence>
<dbReference type="GO" id="GO:0016052">
    <property type="term" value="P:carbohydrate catabolic process"/>
    <property type="evidence" value="ECO:0007669"/>
    <property type="project" value="InterPro"/>
</dbReference>
<dbReference type="Pfam" id="PF13229">
    <property type="entry name" value="Beta_helix"/>
    <property type="match status" value="1"/>
</dbReference>
<dbReference type="Proteomes" id="UP000256304">
    <property type="component" value="Unassembled WGS sequence"/>
</dbReference>
<dbReference type="SUPFAM" id="SSF51126">
    <property type="entry name" value="Pectin lyase-like"/>
    <property type="match status" value="1"/>
</dbReference>
<dbReference type="SUPFAM" id="SSF49344">
    <property type="entry name" value="CBD9-like"/>
    <property type="match status" value="2"/>
</dbReference>
<feature type="domain" description="Rhamnogalacturonase A/B/Epimerase-like pectate lyase" evidence="5">
    <location>
        <begin position="37"/>
        <end position="263"/>
    </location>
</feature>
<feature type="domain" description="Carbohydrate-binding" evidence="3">
    <location>
        <begin position="418"/>
        <end position="591"/>
    </location>
</feature>
<feature type="domain" description="Copper amine oxidase-like N-terminal" evidence="4">
    <location>
        <begin position="792"/>
        <end position="899"/>
    </location>
</feature>
<feature type="domain" description="Right handed beta helix" evidence="6">
    <location>
        <begin position="313"/>
        <end position="390"/>
    </location>
</feature>
<dbReference type="SMART" id="SM00710">
    <property type="entry name" value="PbH1"/>
    <property type="match status" value="8"/>
</dbReference>
<dbReference type="InterPro" id="IPR010502">
    <property type="entry name" value="Carb-bd_dom_fam9"/>
</dbReference>
<dbReference type="EMBL" id="QTTN01000009">
    <property type="protein sequence ID" value="REE87480.1"/>
    <property type="molecule type" value="Genomic_DNA"/>
</dbReference>
<keyword evidence="2" id="KW-0732">Signal</keyword>
<evidence type="ECO:0000259" key="5">
    <source>
        <dbReference type="Pfam" id="PF12708"/>
    </source>
</evidence>
<dbReference type="Gene3D" id="2.60.40.1190">
    <property type="match status" value="2"/>
</dbReference>
<evidence type="ECO:0000259" key="4">
    <source>
        <dbReference type="Pfam" id="PF07833"/>
    </source>
</evidence>
<dbReference type="RefSeq" id="WP_116188922.1">
    <property type="nucleotide sequence ID" value="NZ_QTTN01000009.1"/>
</dbReference>
<feature type="domain" description="Carbohydrate-binding" evidence="3">
    <location>
        <begin position="607"/>
        <end position="779"/>
    </location>
</feature>
<dbReference type="InterPro" id="IPR024535">
    <property type="entry name" value="RHGA/B-epi-like_pectate_lyase"/>
</dbReference>
<dbReference type="SUPFAM" id="SSF55383">
    <property type="entry name" value="Copper amine oxidase, domain N"/>
    <property type="match status" value="1"/>
</dbReference>
<dbReference type="AlphaFoldDB" id="A0A3D9SDK8"/>
<dbReference type="GO" id="GO:0030246">
    <property type="term" value="F:carbohydrate binding"/>
    <property type="evidence" value="ECO:0007669"/>
    <property type="project" value="InterPro"/>
</dbReference>
<dbReference type="Gene3D" id="3.30.457.10">
    <property type="entry name" value="Copper amine oxidase-like, N-terminal domain"/>
    <property type="match status" value="1"/>
</dbReference>
<gene>
    <name evidence="7" type="ORF">A8990_109126</name>
</gene>
<evidence type="ECO:0000313" key="7">
    <source>
        <dbReference type="EMBL" id="REE87480.1"/>
    </source>
</evidence>
<dbReference type="Pfam" id="PF12708">
    <property type="entry name" value="Pect-lyase_RHGA_epim"/>
    <property type="match status" value="1"/>
</dbReference>
<feature type="signal peptide" evidence="2">
    <location>
        <begin position="1"/>
        <end position="24"/>
    </location>
</feature>
<organism evidence="7 8">
    <name type="scientific">Paenibacillus taihuensis</name>
    <dbReference type="NCBI Taxonomy" id="1156355"/>
    <lineage>
        <taxon>Bacteria</taxon>
        <taxon>Bacillati</taxon>
        <taxon>Bacillota</taxon>
        <taxon>Bacilli</taxon>
        <taxon>Bacillales</taxon>
        <taxon>Paenibacillaceae</taxon>
        <taxon>Paenibacillus</taxon>
    </lineage>
</organism>
<protein>
    <submittedName>
        <fullName evidence="7">Polygalacturonase</fullName>
    </submittedName>
</protein>
<dbReference type="Pfam" id="PF07833">
    <property type="entry name" value="Cu_amine_oxidN1"/>
    <property type="match status" value="1"/>
</dbReference>
<dbReference type="InterPro" id="IPR039448">
    <property type="entry name" value="Beta_helix"/>
</dbReference>